<reference evidence="1" key="3">
    <citation type="submission" date="2025-09" db="UniProtKB">
        <authorList>
            <consortium name="Ensembl"/>
        </authorList>
    </citation>
    <scope>IDENTIFICATION</scope>
</reference>
<proteinExistence type="predicted"/>
<reference evidence="1" key="2">
    <citation type="submission" date="2025-08" db="UniProtKB">
        <authorList>
            <consortium name="Ensembl"/>
        </authorList>
    </citation>
    <scope>IDENTIFICATION</scope>
</reference>
<accession>A0AAY4AEB4</accession>
<evidence type="ECO:0000313" key="1">
    <source>
        <dbReference type="Ensembl" id="ENSDCDP00010007267.1"/>
    </source>
</evidence>
<organism evidence="1 2">
    <name type="scientific">Denticeps clupeoides</name>
    <name type="common">denticle herring</name>
    <dbReference type="NCBI Taxonomy" id="299321"/>
    <lineage>
        <taxon>Eukaryota</taxon>
        <taxon>Metazoa</taxon>
        <taxon>Chordata</taxon>
        <taxon>Craniata</taxon>
        <taxon>Vertebrata</taxon>
        <taxon>Euteleostomi</taxon>
        <taxon>Actinopterygii</taxon>
        <taxon>Neopterygii</taxon>
        <taxon>Teleostei</taxon>
        <taxon>Clupei</taxon>
        <taxon>Clupeiformes</taxon>
        <taxon>Denticipitoidei</taxon>
        <taxon>Denticipitidae</taxon>
        <taxon>Denticeps</taxon>
    </lineage>
</organism>
<dbReference type="Proteomes" id="UP000694580">
    <property type="component" value="Chromosome 1"/>
</dbReference>
<keyword evidence="2" id="KW-1185">Reference proteome</keyword>
<evidence type="ECO:0000313" key="2">
    <source>
        <dbReference type="Proteomes" id="UP000694580"/>
    </source>
</evidence>
<reference evidence="1 2" key="1">
    <citation type="submission" date="2020-06" db="EMBL/GenBank/DDBJ databases">
        <authorList>
            <consortium name="Wellcome Sanger Institute Data Sharing"/>
        </authorList>
    </citation>
    <scope>NUCLEOTIDE SEQUENCE [LARGE SCALE GENOMIC DNA]</scope>
</reference>
<protein>
    <submittedName>
        <fullName evidence="1">Uncharacterized protein</fullName>
    </submittedName>
</protein>
<sequence length="18" mass="1842">TGSQAYFGNGTKLTVLGK</sequence>
<dbReference type="AlphaFoldDB" id="A0AAY4AEB4"/>
<name>A0AAY4AEB4_9TELE</name>
<dbReference type="Ensembl" id="ENSDCDT00010007550.1">
    <property type="protein sequence ID" value="ENSDCDP00010007267.1"/>
    <property type="gene ID" value="ENSDCDG00010003163.1"/>
</dbReference>